<organism evidence="2 3">
    <name type="scientific">Daldinia eschscholtzii</name>
    <dbReference type="NCBI Taxonomy" id="292717"/>
    <lineage>
        <taxon>Eukaryota</taxon>
        <taxon>Fungi</taxon>
        <taxon>Dikarya</taxon>
        <taxon>Ascomycota</taxon>
        <taxon>Pezizomycotina</taxon>
        <taxon>Sordariomycetes</taxon>
        <taxon>Xylariomycetidae</taxon>
        <taxon>Xylariales</taxon>
        <taxon>Hypoxylaceae</taxon>
        <taxon>Daldinia</taxon>
    </lineage>
</organism>
<comment type="caution">
    <text evidence="2">The sequence shown here is derived from an EMBL/GenBank/DDBJ whole genome shotgun (WGS) entry which is preliminary data.</text>
</comment>
<protein>
    <recommendedName>
        <fullName evidence="1">Peptidase A1 domain-containing protein</fullName>
    </recommendedName>
</protein>
<gene>
    <name evidence="2" type="ORF">Daesc_002549</name>
</gene>
<dbReference type="SUPFAM" id="SSF50630">
    <property type="entry name" value="Acid proteases"/>
    <property type="match status" value="1"/>
</dbReference>
<dbReference type="AlphaFoldDB" id="A0AAX6MQI2"/>
<feature type="domain" description="Peptidase A1" evidence="1">
    <location>
        <begin position="118"/>
        <end position="197"/>
    </location>
</feature>
<dbReference type="EMBL" id="JBANMG010000003">
    <property type="protein sequence ID" value="KAK6954920.1"/>
    <property type="molecule type" value="Genomic_DNA"/>
</dbReference>
<accession>A0AAX6MQI2</accession>
<reference evidence="2 3" key="1">
    <citation type="journal article" date="2024" name="Front Chem Biol">
        <title>Unveiling the potential of Daldinia eschscholtzii MFLUCC 19-0629 through bioactivity and bioinformatics studies for enhanced sustainable agriculture production.</title>
        <authorList>
            <person name="Brooks S."/>
            <person name="Weaver J.A."/>
            <person name="Klomchit A."/>
            <person name="Alharthi S.A."/>
            <person name="Onlamun T."/>
            <person name="Nurani R."/>
            <person name="Vong T.K."/>
            <person name="Alberti F."/>
            <person name="Greco C."/>
        </authorList>
    </citation>
    <scope>NUCLEOTIDE SEQUENCE [LARGE SCALE GENOMIC DNA]</scope>
    <source>
        <strain evidence="2">MFLUCC 19-0629</strain>
    </source>
</reference>
<proteinExistence type="predicted"/>
<dbReference type="InterPro" id="IPR033121">
    <property type="entry name" value="PEPTIDASE_A1"/>
</dbReference>
<name>A0AAX6MQI2_9PEZI</name>
<dbReference type="Gene3D" id="2.40.70.10">
    <property type="entry name" value="Acid Proteases"/>
    <property type="match status" value="2"/>
</dbReference>
<keyword evidence="3" id="KW-1185">Reference proteome</keyword>
<evidence type="ECO:0000313" key="2">
    <source>
        <dbReference type="EMBL" id="KAK6954920.1"/>
    </source>
</evidence>
<dbReference type="InterPro" id="IPR021109">
    <property type="entry name" value="Peptidase_aspartic_dom_sf"/>
</dbReference>
<evidence type="ECO:0000259" key="1">
    <source>
        <dbReference type="Pfam" id="PF00026"/>
    </source>
</evidence>
<dbReference type="Pfam" id="PF00026">
    <property type="entry name" value="Asp"/>
    <property type="match status" value="1"/>
</dbReference>
<evidence type="ECO:0000313" key="3">
    <source>
        <dbReference type="Proteomes" id="UP001369815"/>
    </source>
</evidence>
<dbReference type="Proteomes" id="UP001369815">
    <property type="component" value="Unassembled WGS sequence"/>
</dbReference>
<sequence>MPLNMLYKRPSTDGNWKLSSIQDLQIHGTLNETVSDDICALGPTFAGNFTGGPLPNLHFDVKYGDGESVQGLMGQMDVEFAGVTVFDQEIAIASQGTWHDLAEMVNGKFDPPASYLWNYGAYFTSCDAIPPSFGVQIEGTTFWINPKDLLNKEERDPQTNLCQTGIANGGTGPYILGITFLTNVVAVMNIGSGNVEFWSHQFY</sequence>